<dbReference type="Pfam" id="PF01434">
    <property type="entry name" value="Peptidase_M41"/>
    <property type="match status" value="1"/>
</dbReference>
<keyword evidence="13" id="KW-0482">Metalloprotease</keyword>
<dbReference type="Proteomes" id="UP000070444">
    <property type="component" value="Unassembled WGS sequence"/>
</dbReference>
<evidence type="ECO:0000256" key="12">
    <source>
        <dbReference type="ARBA" id="ARBA00022989"/>
    </source>
</evidence>
<keyword evidence="11" id="KW-0067">ATP-binding</keyword>
<dbReference type="Gene3D" id="1.10.8.60">
    <property type="match status" value="1"/>
</dbReference>
<evidence type="ECO:0000256" key="7">
    <source>
        <dbReference type="ARBA" id="ARBA00022723"/>
    </source>
</evidence>
<dbReference type="PROSITE" id="PS00674">
    <property type="entry name" value="AAA"/>
    <property type="match status" value="1"/>
</dbReference>
<evidence type="ECO:0000256" key="11">
    <source>
        <dbReference type="ARBA" id="ARBA00022840"/>
    </source>
</evidence>
<evidence type="ECO:0000256" key="17">
    <source>
        <dbReference type="SAM" id="Phobius"/>
    </source>
</evidence>
<evidence type="ECO:0000259" key="18">
    <source>
        <dbReference type="SMART" id="SM00382"/>
    </source>
</evidence>
<evidence type="ECO:0000256" key="3">
    <source>
        <dbReference type="ARBA" id="ARBA00010044"/>
    </source>
</evidence>
<dbReference type="OMA" id="YDKQGGG"/>
<comment type="similarity">
    <text evidence="4">In the N-terminal section; belongs to the AAA ATPase family.</text>
</comment>
<keyword evidence="5" id="KW-0645">Protease</keyword>
<evidence type="ECO:0000256" key="10">
    <source>
        <dbReference type="ARBA" id="ARBA00022833"/>
    </source>
</evidence>
<dbReference type="GO" id="GO:0030150">
    <property type="term" value="P:protein import into mitochondrial matrix"/>
    <property type="evidence" value="ECO:0007669"/>
    <property type="project" value="EnsemblFungi"/>
</dbReference>
<dbReference type="GO" id="GO:0065003">
    <property type="term" value="P:protein-containing complex assembly"/>
    <property type="evidence" value="ECO:0007669"/>
    <property type="project" value="EnsemblFungi"/>
</dbReference>
<name>A0A137PIQ3_CONC2</name>
<dbReference type="NCBIfam" id="TIGR01241">
    <property type="entry name" value="FtsH_fam"/>
    <property type="match status" value="1"/>
</dbReference>
<comment type="subcellular location">
    <subcellularLocation>
        <location evidence="2">Mitochondrion membrane</location>
        <topology evidence="2">Multi-pass membrane protein</topology>
    </subcellularLocation>
</comment>
<dbReference type="Pfam" id="PF06480">
    <property type="entry name" value="FtsH_ext"/>
    <property type="match status" value="1"/>
</dbReference>
<dbReference type="Gene3D" id="3.40.50.300">
    <property type="entry name" value="P-loop containing nucleotide triphosphate hydrolases"/>
    <property type="match status" value="1"/>
</dbReference>
<dbReference type="OrthoDB" id="1413014at2759"/>
<dbReference type="Pfam" id="PF17862">
    <property type="entry name" value="AAA_lid_3"/>
    <property type="match status" value="1"/>
</dbReference>
<dbReference type="InterPro" id="IPR041569">
    <property type="entry name" value="AAA_lid_3"/>
</dbReference>
<gene>
    <name evidence="19" type="ORF">CONCODRAFT_76623</name>
</gene>
<evidence type="ECO:0000256" key="14">
    <source>
        <dbReference type="ARBA" id="ARBA00023128"/>
    </source>
</evidence>
<dbReference type="Pfam" id="PF00004">
    <property type="entry name" value="AAA"/>
    <property type="match status" value="1"/>
</dbReference>
<dbReference type="PANTHER" id="PTHR43655">
    <property type="entry name" value="ATP-DEPENDENT PROTEASE"/>
    <property type="match status" value="1"/>
</dbReference>
<comment type="cofactor">
    <cofactor evidence="1">
        <name>Zn(2+)</name>
        <dbReference type="ChEBI" id="CHEBI:29105"/>
    </cofactor>
</comment>
<evidence type="ECO:0000256" key="9">
    <source>
        <dbReference type="ARBA" id="ARBA00022801"/>
    </source>
</evidence>
<dbReference type="Gene3D" id="3.40.1690.20">
    <property type="match status" value="1"/>
</dbReference>
<dbReference type="GO" id="GO:0034982">
    <property type="term" value="P:mitochondrial protein processing"/>
    <property type="evidence" value="ECO:0007669"/>
    <property type="project" value="TreeGrafter"/>
</dbReference>
<dbReference type="SUPFAM" id="SSF52540">
    <property type="entry name" value="P-loop containing nucleoside triphosphate hydrolases"/>
    <property type="match status" value="1"/>
</dbReference>
<evidence type="ECO:0000256" key="15">
    <source>
        <dbReference type="ARBA" id="ARBA00023136"/>
    </source>
</evidence>
<dbReference type="SMART" id="SM00382">
    <property type="entry name" value="AAA"/>
    <property type="match status" value="1"/>
</dbReference>
<dbReference type="InterPro" id="IPR003960">
    <property type="entry name" value="ATPase_AAA_CS"/>
</dbReference>
<evidence type="ECO:0000256" key="8">
    <source>
        <dbReference type="ARBA" id="ARBA00022741"/>
    </source>
</evidence>
<dbReference type="GO" id="GO:0016887">
    <property type="term" value="F:ATP hydrolysis activity"/>
    <property type="evidence" value="ECO:0007669"/>
    <property type="project" value="EnsemblFungi"/>
</dbReference>
<proteinExistence type="inferred from homology"/>
<feature type="compositionally biased region" description="Polar residues" evidence="16">
    <location>
        <begin position="33"/>
        <end position="43"/>
    </location>
</feature>
<keyword evidence="8" id="KW-0547">Nucleotide-binding</keyword>
<dbReference type="FunFam" id="1.10.8.60:FF:000019">
    <property type="entry name" value="AFG3-like AAA ATPase 2"/>
    <property type="match status" value="1"/>
</dbReference>
<dbReference type="GO" id="GO:0005745">
    <property type="term" value="C:m-AAA complex"/>
    <property type="evidence" value="ECO:0007669"/>
    <property type="project" value="EnsemblFungi"/>
</dbReference>
<dbReference type="GO" id="GO:0030163">
    <property type="term" value="P:protein catabolic process"/>
    <property type="evidence" value="ECO:0007669"/>
    <property type="project" value="EnsemblFungi"/>
</dbReference>
<keyword evidence="9" id="KW-0378">Hydrolase</keyword>
<dbReference type="GO" id="GO:0008270">
    <property type="term" value="F:zinc ion binding"/>
    <property type="evidence" value="ECO:0007669"/>
    <property type="project" value="InterPro"/>
</dbReference>
<dbReference type="InterPro" id="IPR037219">
    <property type="entry name" value="Peptidase_M41-like"/>
</dbReference>
<evidence type="ECO:0000313" key="20">
    <source>
        <dbReference type="Proteomes" id="UP000070444"/>
    </source>
</evidence>
<evidence type="ECO:0000256" key="5">
    <source>
        <dbReference type="ARBA" id="ARBA00022670"/>
    </source>
</evidence>
<dbReference type="GO" id="GO:0140567">
    <property type="term" value="F:membrane protein dislocase activity"/>
    <property type="evidence" value="ECO:0007669"/>
    <property type="project" value="EnsemblFungi"/>
</dbReference>
<dbReference type="GO" id="GO:0004176">
    <property type="term" value="F:ATP-dependent peptidase activity"/>
    <property type="evidence" value="ECO:0007669"/>
    <property type="project" value="InterPro"/>
</dbReference>
<keyword evidence="20" id="KW-1185">Reference proteome</keyword>
<dbReference type="CDD" id="cd19501">
    <property type="entry name" value="RecA-like_FtsH"/>
    <property type="match status" value="1"/>
</dbReference>
<dbReference type="STRING" id="796925.A0A137PIQ3"/>
<evidence type="ECO:0000256" key="2">
    <source>
        <dbReference type="ARBA" id="ARBA00004225"/>
    </source>
</evidence>
<dbReference type="InterPro" id="IPR000642">
    <property type="entry name" value="Peptidase_M41"/>
</dbReference>
<feature type="transmembrane region" description="Helical" evidence="17">
    <location>
        <begin position="218"/>
        <end position="240"/>
    </location>
</feature>
<evidence type="ECO:0000256" key="16">
    <source>
        <dbReference type="SAM" id="MobiDB-lite"/>
    </source>
</evidence>
<dbReference type="GO" id="GO:0005524">
    <property type="term" value="F:ATP binding"/>
    <property type="evidence" value="ECO:0007669"/>
    <property type="project" value="UniProtKB-KW"/>
</dbReference>
<keyword evidence="15 17" id="KW-0472">Membrane</keyword>
<feature type="domain" description="AAA+ ATPase" evidence="18">
    <location>
        <begin position="307"/>
        <end position="447"/>
    </location>
</feature>
<feature type="compositionally biased region" description="Basic and acidic residues" evidence="16">
    <location>
        <begin position="44"/>
        <end position="54"/>
    </location>
</feature>
<dbReference type="HAMAP" id="MF_01458">
    <property type="entry name" value="FtsH"/>
    <property type="match status" value="1"/>
</dbReference>
<dbReference type="InterPro" id="IPR011546">
    <property type="entry name" value="Pept_M41_FtsH_extracell"/>
</dbReference>
<dbReference type="GO" id="GO:0006465">
    <property type="term" value="P:signal peptide processing"/>
    <property type="evidence" value="ECO:0007669"/>
    <property type="project" value="EnsemblFungi"/>
</dbReference>
<dbReference type="EMBL" id="KQ964419">
    <property type="protein sequence ID" value="KXN74888.1"/>
    <property type="molecule type" value="Genomic_DNA"/>
</dbReference>
<dbReference type="AlphaFoldDB" id="A0A137PIQ3"/>
<dbReference type="InterPro" id="IPR005936">
    <property type="entry name" value="FtsH"/>
</dbReference>
<keyword evidence="12 17" id="KW-1133">Transmembrane helix</keyword>
<dbReference type="PANTHER" id="PTHR43655:SF2">
    <property type="entry name" value="AFG3 LIKE MATRIX AAA PEPTIDASE SUBUNIT 2, ISOFORM A"/>
    <property type="match status" value="1"/>
</dbReference>
<dbReference type="GO" id="GO:0004222">
    <property type="term" value="F:metalloendopeptidase activity"/>
    <property type="evidence" value="ECO:0007669"/>
    <property type="project" value="InterPro"/>
</dbReference>
<dbReference type="SUPFAM" id="SSF140990">
    <property type="entry name" value="FtsH protease domain-like"/>
    <property type="match status" value="1"/>
</dbReference>
<dbReference type="Gene3D" id="1.20.58.760">
    <property type="entry name" value="Peptidase M41"/>
    <property type="match status" value="1"/>
</dbReference>
<keyword evidence="6 17" id="KW-0812">Transmembrane</keyword>
<keyword evidence="7" id="KW-0479">Metal-binding</keyword>
<reference evidence="19 20" key="1">
    <citation type="journal article" date="2015" name="Genome Biol. Evol.">
        <title>Phylogenomic analyses indicate that early fungi evolved digesting cell walls of algal ancestors of land plants.</title>
        <authorList>
            <person name="Chang Y."/>
            <person name="Wang S."/>
            <person name="Sekimoto S."/>
            <person name="Aerts A.L."/>
            <person name="Choi C."/>
            <person name="Clum A."/>
            <person name="LaButti K.M."/>
            <person name="Lindquist E.A."/>
            <person name="Yee Ngan C."/>
            <person name="Ohm R.A."/>
            <person name="Salamov A.A."/>
            <person name="Grigoriev I.V."/>
            <person name="Spatafora J.W."/>
            <person name="Berbee M.L."/>
        </authorList>
    </citation>
    <scope>NUCLEOTIDE SEQUENCE [LARGE SCALE GENOMIC DNA]</scope>
    <source>
        <strain evidence="19 20">NRRL 28638</strain>
    </source>
</reference>
<protein>
    <submittedName>
        <fullName evidence="19">ATP-dependent metallopeptidase Hfl</fullName>
    </submittedName>
</protein>
<dbReference type="InterPro" id="IPR050928">
    <property type="entry name" value="ATP-dep_Zn_Metalloprotease"/>
</dbReference>
<dbReference type="InterPro" id="IPR027417">
    <property type="entry name" value="P-loop_NTPase"/>
</dbReference>
<keyword evidence="10" id="KW-0862">Zinc</keyword>
<keyword evidence="14" id="KW-0496">Mitochondrion</keyword>
<dbReference type="FunFam" id="3.40.50.300:FF:000001">
    <property type="entry name" value="ATP-dependent zinc metalloprotease FtsH"/>
    <property type="match status" value="1"/>
</dbReference>
<evidence type="ECO:0000256" key="1">
    <source>
        <dbReference type="ARBA" id="ARBA00001947"/>
    </source>
</evidence>
<dbReference type="FunFam" id="1.20.58.760:FF:000003">
    <property type="entry name" value="AFG3-like AAA ATPase 2"/>
    <property type="match status" value="1"/>
</dbReference>
<evidence type="ECO:0000256" key="4">
    <source>
        <dbReference type="ARBA" id="ARBA00010550"/>
    </source>
</evidence>
<evidence type="ECO:0000313" key="19">
    <source>
        <dbReference type="EMBL" id="KXN74888.1"/>
    </source>
</evidence>
<dbReference type="GO" id="GO:0097002">
    <property type="term" value="C:mitochondrial inner boundary membrane"/>
    <property type="evidence" value="ECO:0007669"/>
    <property type="project" value="EnsemblFungi"/>
</dbReference>
<feature type="region of interest" description="Disordered" evidence="16">
    <location>
        <begin position="33"/>
        <end position="101"/>
    </location>
</feature>
<dbReference type="InterPro" id="IPR003959">
    <property type="entry name" value="ATPase_AAA_core"/>
</dbReference>
<evidence type="ECO:0000256" key="13">
    <source>
        <dbReference type="ARBA" id="ARBA00023049"/>
    </source>
</evidence>
<accession>A0A137PIQ3</accession>
<comment type="similarity">
    <text evidence="3">In the C-terminal section; belongs to the peptidase M41 family.</text>
</comment>
<organism evidence="19 20">
    <name type="scientific">Conidiobolus coronatus (strain ATCC 28846 / CBS 209.66 / NRRL 28638)</name>
    <name type="common">Delacroixia coronata</name>
    <dbReference type="NCBI Taxonomy" id="796925"/>
    <lineage>
        <taxon>Eukaryota</taxon>
        <taxon>Fungi</taxon>
        <taxon>Fungi incertae sedis</taxon>
        <taxon>Zoopagomycota</taxon>
        <taxon>Entomophthoromycotina</taxon>
        <taxon>Entomophthoromycetes</taxon>
        <taxon>Entomophthorales</taxon>
        <taxon>Ancylistaceae</taxon>
        <taxon>Conidiobolus</taxon>
    </lineage>
</organism>
<dbReference type="InterPro" id="IPR003593">
    <property type="entry name" value="AAA+_ATPase"/>
</dbReference>
<evidence type="ECO:0000256" key="6">
    <source>
        <dbReference type="ARBA" id="ARBA00022692"/>
    </source>
</evidence>
<feature type="compositionally biased region" description="Basic and acidic residues" evidence="16">
    <location>
        <begin position="84"/>
        <end position="93"/>
    </location>
</feature>
<sequence length="736" mass="82105">MYRNLITAIRPQARLLSQTRVPLNSLARTSSLGLRFNSSNNTPQDKKPQDDKFPRGFGNFFGQGETKKSSNNNDGKQNQEPEQEPEKPNENDNKKKKKQTTEEQVITIATSPQSIIMSLVLTYFIFKLMNPTESDARELSFQEFRSSFLEKGLVKKVTIYNKKTAYATLHGGSDHHPGLTVYFNIGSVRAFEENMESIQQGLGIPTSERIPIIYKERIGVVNLLLNLAPTLFLLGGLVYLSRKASSGAGKGGIFNIGKSKAKVYNQETNVKINFKDVAGMEEAKEEIMEFVKFLKNPKQYEKLGAKIPKGAILSGPPGTGKTLLAKATAGEAGVPFLSVSGSEFVEMFVGVGPSRVRDLFAMAKKQAPCIIFVDEIDAIGKSRGRGGNFGGNDERESTLNQLLVEMDGFDTNEHVVVLAGTNRPDVLDSALKRPGRFDRHIHIDAPDIKGRSDIFMVHLRRIVTKEDKKRLADKLAALTPGFAGADIANVCNEAALIAARYQNDSVEEKHFIQAVDRVIAGLEKKSKVLSPEEKKTVAYHEAGHAVCGWFLQHADPLLKVSIIPRAKGTLGFAQFLPKDQYLFSVEQLFDRMCMTLGGRVSEQIFFGTITTGAHDDLQKVTKLAYAQIAQYGMNKKVGQVNFQQENEFQKPFSEDTSRLIDTEVRELIDRAYQRTTELLTHNKESIEKVAQLLLEKEVLNREDMISLLGKRPFPDKVQYEEYVLGKSEESEKPKEN</sequence>